<protein>
    <submittedName>
        <fullName evidence="2">Alpha/beta hydrolase</fullName>
    </submittedName>
</protein>
<sequence length="323" mass="34263">MRGRRRFLIGTGAVALAVGLGLAGMYRRDIGRARRALAARPARIVETRHGPVEVAETGQGPALLMLHGTGGGFDQGLLLARGLARHGYRIVAPSRFGYLGTPMPAGATHRHEAEAIADLLDALGLERVAVAGVSAGAIPALSFAGLYPDRTAALLPLVPALKPPGAPLVEPWPPLLEQAVFAALGSDLLFWAATRFARDRLIGTVLATDPALVRAAPAAERARIDALIDTLMPISARVEGLLFDNRQTNRVLDLPLDRITAPTLILSTEDDRFMTARNARWLAGRIAGSELLILPDGGHVWAGHDDTATAAMLALLRDVQAAW</sequence>
<name>A0ABS6N8W7_9RHOB</name>
<comment type="caution">
    <text evidence="2">The sequence shown here is derived from an EMBL/GenBank/DDBJ whole genome shotgun (WGS) entry which is preliminary data.</text>
</comment>
<gene>
    <name evidence="2" type="ORF">KUH32_10740</name>
</gene>
<evidence type="ECO:0000313" key="3">
    <source>
        <dbReference type="Proteomes" id="UP001166293"/>
    </source>
</evidence>
<keyword evidence="3" id="KW-1185">Reference proteome</keyword>
<accession>A0ABS6N8W7</accession>
<reference evidence="2" key="1">
    <citation type="submission" date="2021-06" db="EMBL/GenBank/DDBJ databases">
        <title>Thalassococcus sp. CAU 1522 isolated from sea sand, Republic of Korea.</title>
        <authorList>
            <person name="Kim W."/>
        </authorList>
    </citation>
    <scope>NUCLEOTIDE SEQUENCE</scope>
    <source>
        <strain evidence="2">CAU 1522</strain>
    </source>
</reference>
<proteinExistence type="predicted"/>
<dbReference type="RefSeq" id="WP_217778032.1">
    <property type="nucleotide sequence ID" value="NZ_JAHRWL010000001.1"/>
</dbReference>
<dbReference type="PANTHER" id="PTHR43798:SF33">
    <property type="entry name" value="HYDROLASE, PUTATIVE (AFU_ORTHOLOGUE AFUA_2G14860)-RELATED"/>
    <property type="match status" value="1"/>
</dbReference>
<feature type="domain" description="AB hydrolase-1" evidence="1">
    <location>
        <begin position="61"/>
        <end position="300"/>
    </location>
</feature>
<keyword evidence="2" id="KW-0378">Hydrolase</keyword>
<dbReference type="Pfam" id="PF00561">
    <property type="entry name" value="Abhydrolase_1"/>
    <property type="match status" value="1"/>
</dbReference>
<dbReference type="Proteomes" id="UP001166293">
    <property type="component" value="Unassembled WGS sequence"/>
</dbReference>
<dbReference type="PANTHER" id="PTHR43798">
    <property type="entry name" value="MONOACYLGLYCEROL LIPASE"/>
    <property type="match status" value="1"/>
</dbReference>
<evidence type="ECO:0000313" key="2">
    <source>
        <dbReference type="EMBL" id="MBV2360253.1"/>
    </source>
</evidence>
<dbReference type="EMBL" id="JAHRWL010000001">
    <property type="protein sequence ID" value="MBV2360253.1"/>
    <property type="molecule type" value="Genomic_DNA"/>
</dbReference>
<dbReference type="InterPro" id="IPR000073">
    <property type="entry name" value="AB_hydrolase_1"/>
</dbReference>
<evidence type="ECO:0000259" key="1">
    <source>
        <dbReference type="Pfam" id="PF00561"/>
    </source>
</evidence>
<organism evidence="2 3">
    <name type="scientific">Thalassococcus arenae</name>
    <dbReference type="NCBI Taxonomy" id="2851652"/>
    <lineage>
        <taxon>Bacteria</taxon>
        <taxon>Pseudomonadati</taxon>
        <taxon>Pseudomonadota</taxon>
        <taxon>Alphaproteobacteria</taxon>
        <taxon>Rhodobacterales</taxon>
        <taxon>Roseobacteraceae</taxon>
        <taxon>Thalassococcus</taxon>
    </lineage>
</organism>
<dbReference type="InterPro" id="IPR006311">
    <property type="entry name" value="TAT_signal"/>
</dbReference>
<dbReference type="InterPro" id="IPR050266">
    <property type="entry name" value="AB_hydrolase_sf"/>
</dbReference>
<dbReference type="PROSITE" id="PS51318">
    <property type="entry name" value="TAT"/>
    <property type="match status" value="1"/>
</dbReference>
<dbReference type="GO" id="GO:0016787">
    <property type="term" value="F:hydrolase activity"/>
    <property type="evidence" value="ECO:0007669"/>
    <property type="project" value="UniProtKB-KW"/>
</dbReference>